<dbReference type="PROSITE" id="PS51257">
    <property type="entry name" value="PROKAR_LIPOPROTEIN"/>
    <property type="match status" value="1"/>
</dbReference>
<dbReference type="Pfam" id="PF20200">
    <property type="entry name" value="DUF6562"/>
    <property type="match status" value="1"/>
</dbReference>
<evidence type="ECO:0000313" key="4">
    <source>
        <dbReference type="Proteomes" id="UP000095517"/>
    </source>
</evidence>
<evidence type="ECO:0000313" key="3">
    <source>
        <dbReference type="EMBL" id="CUO01132.1"/>
    </source>
</evidence>
<proteinExistence type="predicted"/>
<sequence length="349" mass="39897">MKRNTYTSIIRTLGCLLLLPVFASSCIHEDPELTADGEIGVDPTAVNIMTNLILETPFDPIDISRNTRAEEETEFLHRFTVSAYEGTQKVASQVIFQKVQTGETTISIPVRLKLHARKYQIAVWADYTGKTGDTYQLFYNAEDKGFIMRATPYKANSKYYDAFYGSTSLDLSAYRDQWNVTVPTDIEMIRPMARYNLIATDVEKFLQKVDKKEITGKKFTITVKYNYYLPTAFDALTGKLKRSLQYMEYNKTVELATLRGLENKDEFTIGFDYLLINNESTASVPVTIEITNESKKVVARYQNLKIPYERNKETNIRGHFMTASPGIDFDPDFEDEDIIIDVTPITPTE</sequence>
<gene>
    <name evidence="3" type="ORF">ERS852397_01206</name>
</gene>
<keyword evidence="1" id="KW-0732">Signal</keyword>
<feature type="signal peptide" evidence="1">
    <location>
        <begin position="1"/>
        <end position="23"/>
    </location>
</feature>
<dbReference type="EMBL" id="CYZH01000005">
    <property type="protein sequence ID" value="CUO01132.1"/>
    <property type="molecule type" value="Genomic_DNA"/>
</dbReference>
<protein>
    <recommendedName>
        <fullName evidence="2">DUF6562 domain-containing protein</fullName>
    </recommendedName>
</protein>
<dbReference type="STRING" id="338188.ERS852397_01206"/>
<evidence type="ECO:0000256" key="1">
    <source>
        <dbReference type="SAM" id="SignalP"/>
    </source>
</evidence>
<dbReference type="RefSeq" id="WP_022275070.1">
    <property type="nucleotide sequence ID" value="NZ_CABIXA010000005.1"/>
</dbReference>
<evidence type="ECO:0000259" key="2">
    <source>
        <dbReference type="Pfam" id="PF20200"/>
    </source>
</evidence>
<dbReference type="AlphaFoldDB" id="A0A174BJF9"/>
<dbReference type="InterPro" id="IPR046692">
    <property type="entry name" value="DUF6562"/>
</dbReference>
<feature type="chain" id="PRO_5008018495" description="DUF6562 domain-containing protein" evidence="1">
    <location>
        <begin position="24"/>
        <end position="349"/>
    </location>
</feature>
<feature type="domain" description="DUF6562" evidence="2">
    <location>
        <begin position="43"/>
        <end position="339"/>
    </location>
</feature>
<name>A0A174BJF9_9BACE</name>
<organism evidence="3 4">
    <name type="scientific">Bacteroides finegoldii</name>
    <dbReference type="NCBI Taxonomy" id="338188"/>
    <lineage>
        <taxon>Bacteria</taxon>
        <taxon>Pseudomonadati</taxon>
        <taxon>Bacteroidota</taxon>
        <taxon>Bacteroidia</taxon>
        <taxon>Bacteroidales</taxon>
        <taxon>Bacteroidaceae</taxon>
        <taxon>Bacteroides</taxon>
    </lineage>
</organism>
<accession>A0A174BJF9</accession>
<dbReference type="Proteomes" id="UP000095517">
    <property type="component" value="Unassembled WGS sequence"/>
</dbReference>
<reference evidence="3 4" key="1">
    <citation type="submission" date="2015-09" db="EMBL/GenBank/DDBJ databases">
        <authorList>
            <consortium name="Pathogen Informatics"/>
        </authorList>
    </citation>
    <scope>NUCLEOTIDE SEQUENCE [LARGE SCALE GENOMIC DNA]</scope>
    <source>
        <strain evidence="3 4">2789STDY5608840</strain>
    </source>
</reference>